<dbReference type="InterPro" id="IPR004489">
    <property type="entry name" value="Succ_DH/fum_Rdtase_Fe-S"/>
</dbReference>
<protein>
    <recommendedName>
        <fullName evidence="7">Succinate dehydrogenase iron-sulfur subunit</fullName>
        <ecNumber evidence="6">1.3.5.1</ecNumber>
    </recommendedName>
</protein>
<name>A0A1X9NJW5_9GAMM</name>
<evidence type="ECO:0000256" key="18">
    <source>
        <dbReference type="ARBA" id="ARBA00034078"/>
    </source>
</evidence>
<dbReference type="GO" id="GO:0051537">
    <property type="term" value="F:2 iron, 2 sulfur cluster binding"/>
    <property type="evidence" value="ECO:0007669"/>
    <property type="project" value="UniProtKB-KW"/>
</dbReference>
<dbReference type="FunFam" id="3.10.20.30:FF:000004">
    <property type="entry name" value="Succinate dehydrogenase iron-sulfur subunit"/>
    <property type="match status" value="1"/>
</dbReference>
<dbReference type="InterPro" id="IPR025192">
    <property type="entry name" value="Succ_DH/fum_Rdtase_N"/>
</dbReference>
<evidence type="ECO:0000256" key="16">
    <source>
        <dbReference type="ARBA" id="ARBA00023014"/>
    </source>
</evidence>
<dbReference type="InterPro" id="IPR017900">
    <property type="entry name" value="4Fe4S_Fe_S_CS"/>
</dbReference>
<evidence type="ECO:0000256" key="9">
    <source>
        <dbReference type="ARBA" id="ARBA00022485"/>
    </source>
</evidence>
<dbReference type="PROSITE" id="PS51379">
    <property type="entry name" value="4FE4S_FER_2"/>
    <property type="match status" value="1"/>
</dbReference>
<comment type="cofactor">
    <cofactor evidence="2">
        <name>[4Fe-4S] cluster</name>
        <dbReference type="ChEBI" id="CHEBI:49883"/>
    </cofactor>
</comment>
<proteinExistence type="inferred from homology"/>
<keyword evidence="13" id="KW-0249">Electron transport</keyword>
<organism evidence="21 22">
    <name type="scientific">Oceanicoccus sagamiensis</name>
    <dbReference type="NCBI Taxonomy" id="716816"/>
    <lineage>
        <taxon>Bacteria</taxon>
        <taxon>Pseudomonadati</taxon>
        <taxon>Pseudomonadota</taxon>
        <taxon>Gammaproteobacteria</taxon>
        <taxon>Cellvibrionales</taxon>
        <taxon>Spongiibacteraceae</taxon>
        <taxon>Oceanicoccus</taxon>
    </lineage>
</organism>
<dbReference type="RefSeq" id="WP_085760326.1">
    <property type="nucleotide sequence ID" value="NZ_CP019343.1"/>
</dbReference>
<dbReference type="InterPro" id="IPR050573">
    <property type="entry name" value="SDH/FRD_Iron-Sulfur"/>
</dbReference>
<dbReference type="GO" id="GO:0006099">
    <property type="term" value="P:tricarboxylic acid cycle"/>
    <property type="evidence" value="ECO:0007669"/>
    <property type="project" value="UniProtKB-KW"/>
</dbReference>
<dbReference type="InterPro" id="IPR009051">
    <property type="entry name" value="Helical_ferredxn"/>
</dbReference>
<dbReference type="PANTHER" id="PTHR11921:SF29">
    <property type="entry name" value="SUCCINATE DEHYDROGENASE [UBIQUINONE] IRON-SULFUR SUBUNIT, MITOCHONDRIAL"/>
    <property type="match status" value="1"/>
</dbReference>
<feature type="domain" description="4Fe-4S ferredoxin-type" evidence="20">
    <location>
        <begin position="136"/>
        <end position="166"/>
    </location>
</feature>
<accession>A0A1X9NJW5</accession>
<dbReference type="GO" id="GO:0051538">
    <property type="term" value="F:3 iron, 4 sulfur cluster binding"/>
    <property type="evidence" value="ECO:0007669"/>
    <property type="project" value="UniProtKB-KW"/>
</dbReference>
<keyword evidence="22" id="KW-1185">Reference proteome</keyword>
<dbReference type="InterPro" id="IPR017896">
    <property type="entry name" value="4Fe4S_Fe-S-bd"/>
</dbReference>
<evidence type="ECO:0000256" key="14">
    <source>
        <dbReference type="ARBA" id="ARBA00023002"/>
    </source>
</evidence>
<evidence type="ECO:0000256" key="1">
    <source>
        <dbReference type="ARBA" id="ARBA00001927"/>
    </source>
</evidence>
<dbReference type="SUPFAM" id="SSF46548">
    <property type="entry name" value="alpha-helical ferredoxin"/>
    <property type="match status" value="1"/>
</dbReference>
<evidence type="ECO:0000313" key="21">
    <source>
        <dbReference type="EMBL" id="ARN76125.1"/>
    </source>
</evidence>
<keyword evidence="9" id="KW-0004">4Fe-4S</keyword>
<comment type="pathway">
    <text evidence="4">Carbohydrate metabolism; tricarboxylic acid cycle; fumarate from succinate (bacterial route): step 1/1.</text>
</comment>
<keyword evidence="15" id="KW-0408">Iron</keyword>
<evidence type="ECO:0000313" key="22">
    <source>
        <dbReference type="Proteomes" id="UP000193450"/>
    </source>
</evidence>
<dbReference type="KEGG" id="osg:BST96_19700"/>
<dbReference type="SUPFAM" id="SSF54292">
    <property type="entry name" value="2Fe-2S ferredoxin-like"/>
    <property type="match status" value="1"/>
</dbReference>
<dbReference type="GO" id="GO:0051539">
    <property type="term" value="F:4 iron, 4 sulfur cluster binding"/>
    <property type="evidence" value="ECO:0007669"/>
    <property type="project" value="UniProtKB-KW"/>
</dbReference>
<dbReference type="GO" id="GO:0008177">
    <property type="term" value="F:succinate dehydrogenase (quinone) activity"/>
    <property type="evidence" value="ECO:0007669"/>
    <property type="project" value="UniProtKB-EC"/>
</dbReference>
<dbReference type="GO" id="GO:0022904">
    <property type="term" value="P:respiratory electron transport chain"/>
    <property type="evidence" value="ECO:0007669"/>
    <property type="project" value="TreeGrafter"/>
</dbReference>
<evidence type="ECO:0000256" key="15">
    <source>
        <dbReference type="ARBA" id="ARBA00023004"/>
    </source>
</evidence>
<keyword evidence="16" id="KW-0411">Iron-sulfur</keyword>
<dbReference type="NCBIfam" id="NF004616">
    <property type="entry name" value="PRK05950.1"/>
    <property type="match status" value="1"/>
</dbReference>
<dbReference type="AlphaFoldDB" id="A0A1X9NJW5"/>
<evidence type="ECO:0000256" key="12">
    <source>
        <dbReference type="ARBA" id="ARBA00022723"/>
    </source>
</evidence>
<evidence type="ECO:0000256" key="5">
    <source>
        <dbReference type="ARBA" id="ARBA00009433"/>
    </source>
</evidence>
<evidence type="ECO:0000256" key="11">
    <source>
        <dbReference type="ARBA" id="ARBA00022714"/>
    </source>
</evidence>
<evidence type="ECO:0000256" key="13">
    <source>
        <dbReference type="ARBA" id="ARBA00022982"/>
    </source>
</evidence>
<dbReference type="Pfam" id="PF13085">
    <property type="entry name" value="Fer2_3"/>
    <property type="match status" value="1"/>
</dbReference>
<comment type="cofactor">
    <cofactor evidence="18">
        <name>[2Fe-2S] cluster</name>
        <dbReference type="ChEBI" id="CHEBI:190135"/>
    </cofactor>
</comment>
<dbReference type="Pfam" id="PF13534">
    <property type="entry name" value="Fer4_17"/>
    <property type="match status" value="1"/>
</dbReference>
<evidence type="ECO:0000256" key="4">
    <source>
        <dbReference type="ARBA" id="ARBA00004894"/>
    </source>
</evidence>
<keyword evidence="8" id="KW-0813">Transport</keyword>
<keyword evidence="11" id="KW-0001">2Fe-2S</keyword>
<dbReference type="InterPro" id="IPR012675">
    <property type="entry name" value="Beta-grasp_dom_sf"/>
</dbReference>
<comment type="cofactor">
    <cofactor evidence="1">
        <name>[3Fe-4S] cluster</name>
        <dbReference type="ChEBI" id="CHEBI:21137"/>
    </cofactor>
</comment>
<dbReference type="Gene3D" id="3.10.20.30">
    <property type="match status" value="1"/>
</dbReference>
<evidence type="ECO:0000256" key="8">
    <source>
        <dbReference type="ARBA" id="ARBA00022448"/>
    </source>
</evidence>
<dbReference type="PANTHER" id="PTHR11921">
    <property type="entry name" value="SUCCINATE DEHYDROGENASE IRON-SULFUR PROTEIN"/>
    <property type="match status" value="1"/>
</dbReference>
<comment type="function">
    <text evidence="3">Two distinct, membrane-bound, FAD-containing enzymes are responsible for the catalysis of fumarate and succinate interconversion; the fumarate reductase is used in anaerobic growth, and the succinate dehydrogenase is used in aerobic growth.</text>
</comment>
<dbReference type="GO" id="GO:0009055">
    <property type="term" value="F:electron transfer activity"/>
    <property type="evidence" value="ECO:0007669"/>
    <property type="project" value="InterPro"/>
</dbReference>
<evidence type="ECO:0000259" key="20">
    <source>
        <dbReference type="PROSITE" id="PS51379"/>
    </source>
</evidence>
<evidence type="ECO:0000256" key="3">
    <source>
        <dbReference type="ARBA" id="ARBA00002054"/>
    </source>
</evidence>
<dbReference type="EC" id="1.3.5.1" evidence="6"/>
<sequence>MLNVSIYRYNPETDAEPYMQDLEVDTGGKDLMVLDVLELIKAQDTTTAYRRSCREGVCGSDGMNINGKNGLACIMPLSEAMKGGNKLVLRPLPGLPVIRDLVVDMSLFYKQYEKVKPFLINNTPAPAIERLQSPEEREKLDGLYECILCACCSTACPSFWWNPDRFIGPSGLLQAYRFLADSRDTSTEQRLAELDDPFSVFRCHGIQNCVNVCPKGLNPTKAIGHIRNMLLTSAT</sequence>
<keyword evidence="14" id="KW-0560">Oxidoreductase</keyword>
<evidence type="ECO:0000256" key="19">
    <source>
        <dbReference type="ARBA" id="ARBA00049220"/>
    </source>
</evidence>
<dbReference type="EMBL" id="CP019343">
    <property type="protein sequence ID" value="ARN76125.1"/>
    <property type="molecule type" value="Genomic_DNA"/>
</dbReference>
<dbReference type="GO" id="GO:0046872">
    <property type="term" value="F:metal ion binding"/>
    <property type="evidence" value="ECO:0007669"/>
    <property type="project" value="UniProtKB-KW"/>
</dbReference>
<keyword evidence="12" id="KW-0479">Metal-binding</keyword>
<dbReference type="STRING" id="716816.BST96_19700"/>
<evidence type="ECO:0000256" key="17">
    <source>
        <dbReference type="ARBA" id="ARBA00023291"/>
    </source>
</evidence>
<comment type="catalytic activity">
    <reaction evidence="19">
        <text>a quinone + succinate = fumarate + a quinol</text>
        <dbReference type="Rhea" id="RHEA:40523"/>
        <dbReference type="ChEBI" id="CHEBI:24646"/>
        <dbReference type="ChEBI" id="CHEBI:29806"/>
        <dbReference type="ChEBI" id="CHEBI:30031"/>
        <dbReference type="ChEBI" id="CHEBI:132124"/>
        <dbReference type="EC" id="1.3.5.1"/>
    </reaction>
</comment>
<dbReference type="PROSITE" id="PS00198">
    <property type="entry name" value="4FE4S_FER_1"/>
    <property type="match status" value="1"/>
</dbReference>
<dbReference type="Proteomes" id="UP000193450">
    <property type="component" value="Chromosome"/>
</dbReference>
<keyword evidence="17" id="KW-0003">3Fe-4S</keyword>
<gene>
    <name evidence="21" type="primary">sdhB</name>
    <name evidence="21" type="ORF">BST96_19700</name>
</gene>
<dbReference type="OrthoDB" id="9804391at2"/>
<dbReference type="Gene3D" id="1.10.1060.10">
    <property type="entry name" value="Alpha-helical ferredoxin"/>
    <property type="match status" value="1"/>
</dbReference>
<dbReference type="FunFam" id="1.10.1060.10:FF:000001">
    <property type="entry name" value="Succinate dehydrogenase iron-sulfur subunit SdhB"/>
    <property type="match status" value="1"/>
</dbReference>
<keyword evidence="10" id="KW-0816">Tricarboxylic acid cycle</keyword>
<reference evidence="21 22" key="1">
    <citation type="submission" date="2016-11" db="EMBL/GenBank/DDBJ databases">
        <title>Trade-off between light-utilization and light-protection in marine flavobacteria.</title>
        <authorList>
            <person name="Kumagai Y."/>
        </authorList>
    </citation>
    <scope>NUCLEOTIDE SEQUENCE [LARGE SCALE GENOMIC DNA]</scope>
    <source>
        <strain evidence="21 22">NBRC 107125</strain>
    </source>
</reference>
<evidence type="ECO:0000256" key="6">
    <source>
        <dbReference type="ARBA" id="ARBA00012792"/>
    </source>
</evidence>
<comment type="similarity">
    <text evidence="5">Belongs to the succinate dehydrogenase/fumarate reductase iron-sulfur protein family.</text>
</comment>
<evidence type="ECO:0000256" key="7">
    <source>
        <dbReference type="ARBA" id="ARBA00022131"/>
    </source>
</evidence>
<evidence type="ECO:0000256" key="2">
    <source>
        <dbReference type="ARBA" id="ARBA00001966"/>
    </source>
</evidence>
<dbReference type="NCBIfam" id="TIGR00384">
    <property type="entry name" value="dhsB"/>
    <property type="match status" value="1"/>
</dbReference>
<dbReference type="InterPro" id="IPR036010">
    <property type="entry name" value="2Fe-2S_ferredoxin-like_sf"/>
</dbReference>
<evidence type="ECO:0000256" key="10">
    <source>
        <dbReference type="ARBA" id="ARBA00022532"/>
    </source>
</evidence>